<dbReference type="Proteomes" id="UP001595616">
    <property type="component" value="Unassembled WGS sequence"/>
</dbReference>
<dbReference type="Pfam" id="PF09365">
    <property type="entry name" value="DUF2461"/>
    <property type="match status" value="1"/>
</dbReference>
<keyword evidence="2" id="KW-1185">Reference proteome</keyword>
<name>A0ABV7YRK5_9BACT</name>
<dbReference type="InterPro" id="IPR012808">
    <property type="entry name" value="CHP02453"/>
</dbReference>
<reference evidence="2" key="1">
    <citation type="journal article" date="2019" name="Int. J. Syst. Evol. Microbiol.">
        <title>The Global Catalogue of Microorganisms (GCM) 10K type strain sequencing project: providing services to taxonomists for standard genome sequencing and annotation.</title>
        <authorList>
            <consortium name="The Broad Institute Genomics Platform"/>
            <consortium name="The Broad Institute Genome Sequencing Center for Infectious Disease"/>
            <person name="Wu L."/>
            <person name="Ma J."/>
        </authorList>
    </citation>
    <scope>NUCLEOTIDE SEQUENCE [LARGE SCALE GENOMIC DNA]</scope>
    <source>
        <strain evidence="2">CECT 7956</strain>
    </source>
</reference>
<evidence type="ECO:0000313" key="2">
    <source>
        <dbReference type="Proteomes" id="UP001595616"/>
    </source>
</evidence>
<gene>
    <name evidence="1" type="ORF">ACFOOI_04935</name>
</gene>
<evidence type="ECO:0000313" key="1">
    <source>
        <dbReference type="EMBL" id="MFC3809988.1"/>
    </source>
</evidence>
<dbReference type="PANTHER" id="PTHR36452:SF1">
    <property type="entry name" value="DUF2461 DOMAIN-CONTAINING PROTEIN"/>
    <property type="match status" value="1"/>
</dbReference>
<organism evidence="1 2">
    <name type="scientific">Lacihabitans lacunae</name>
    <dbReference type="NCBI Taxonomy" id="1028214"/>
    <lineage>
        <taxon>Bacteria</taxon>
        <taxon>Pseudomonadati</taxon>
        <taxon>Bacteroidota</taxon>
        <taxon>Cytophagia</taxon>
        <taxon>Cytophagales</taxon>
        <taxon>Leadbetterellaceae</taxon>
        <taxon>Lacihabitans</taxon>
    </lineage>
</organism>
<dbReference type="PANTHER" id="PTHR36452">
    <property type="entry name" value="CHROMOSOME 12, WHOLE GENOME SHOTGUN SEQUENCE"/>
    <property type="match status" value="1"/>
</dbReference>
<comment type="caution">
    <text evidence="1">The sequence shown here is derived from an EMBL/GenBank/DDBJ whole genome shotgun (WGS) entry which is preliminary data.</text>
</comment>
<protein>
    <submittedName>
        <fullName evidence="1">DUF2461 domain-containing protein</fullName>
    </submittedName>
</protein>
<dbReference type="InterPro" id="IPR015996">
    <property type="entry name" value="UCP028451"/>
</dbReference>
<accession>A0ABV7YRK5</accession>
<proteinExistence type="predicted"/>
<sequence>MIQETTFQFLRNLEKNNTREWFNDNKNTYEYEKANFVDFCSELLEGLKLIQENLLYTDVKSCIFRINRDIRFSKDKSPYKTYFSAAFGPGGRSSGQIDFYIQLQDNETMLGGGMWQPTAENLGKFRQEIDYNPEELKNIINSDNFRNHFPEVHGQELVTSPKGYSKDHPEIELLRKKEMFFVKKFTNGEVLKKDFTEIMLTHCKVLKPYLDYLNELFEPTK</sequence>
<dbReference type="RefSeq" id="WP_379835704.1">
    <property type="nucleotide sequence ID" value="NZ_JBHRYQ010000001.1"/>
</dbReference>
<dbReference type="PIRSF" id="PIRSF028451">
    <property type="entry name" value="UCP028451"/>
    <property type="match status" value="1"/>
</dbReference>
<dbReference type="EMBL" id="JBHRYQ010000001">
    <property type="protein sequence ID" value="MFC3809988.1"/>
    <property type="molecule type" value="Genomic_DNA"/>
</dbReference>
<dbReference type="NCBIfam" id="TIGR02453">
    <property type="entry name" value="TIGR02453 family protein"/>
    <property type="match status" value="1"/>
</dbReference>